<name>A0A183TQB0_SCHSO</name>
<sequence>MITRLVQAPERVSNSGGHSPKPDKLRVYYDYDLWEDRMKANLEAVDEGACPATILGRFDKEVYTVARDAKLTAALTPATIFKRLRREFGRSSIPWVARVALKNRRTYAGESVVEFQRHLCVLARQAYPNMPFTELEARILENFVDGVALPEIRIPQLMSSPWDSARTATSALRRLNSSGALLSPLLLGTALRSPPLLGEALHSLLDMGTGGNNVVVRPTLRLHQVFM</sequence>
<proteinExistence type="predicted"/>
<accession>A0A183TQB0</accession>
<organism evidence="3">
    <name type="scientific">Schistocephalus solidus</name>
    <name type="common">Tapeworm</name>
    <dbReference type="NCBI Taxonomy" id="70667"/>
    <lineage>
        <taxon>Eukaryota</taxon>
        <taxon>Metazoa</taxon>
        <taxon>Spiralia</taxon>
        <taxon>Lophotrochozoa</taxon>
        <taxon>Platyhelminthes</taxon>
        <taxon>Cestoda</taxon>
        <taxon>Eucestoda</taxon>
        <taxon>Diphyllobothriidea</taxon>
        <taxon>Diphyllobothriidae</taxon>
        <taxon>Schistocephalus</taxon>
    </lineage>
</organism>
<dbReference type="EMBL" id="UYSU01044933">
    <property type="protein sequence ID" value="VDM05041.1"/>
    <property type="molecule type" value="Genomic_DNA"/>
</dbReference>
<evidence type="ECO:0000313" key="1">
    <source>
        <dbReference type="EMBL" id="VDM05041.1"/>
    </source>
</evidence>
<evidence type="ECO:0000313" key="3">
    <source>
        <dbReference type="WBParaSite" id="SSLN_0001936301-mRNA-1"/>
    </source>
</evidence>
<evidence type="ECO:0000313" key="2">
    <source>
        <dbReference type="Proteomes" id="UP000275846"/>
    </source>
</evidence>
<keyword evidence="2" id="KW-1185">Reference proteome</keyword>
<protein>
    <submittedName>
        <fullName evidence="1 3">Uncharacterized protein</fullName>
    </submittedName>
</protein>
<reference evidence="1 2" key="2">
    <citation type="submission" date="2018-11" db="EMBL/GenBank/DDBJ databases">
        <authorList>
            <consortium name="Pathogen Informatics"/>
        </authorList>
    </citation>
    <scope>NUCLEOTIDE SEQUENCE [LARGE SCALE GENOMIC DNA]</scope>
    <source>
        <strain evidence="1 2">NST_G2</strain>
    </source>
</reference>
<reference evidence="3" key="1">
    <citation type="submission" date="2016-06" db="UniProtKB">
        <authorList>
            <consortium name="WormBaseParasite"/>
        </authorList>
    </citation>
    <scope>IDENTIFICATION</scope>
</reference>
<dbReference type="AlphaFoldDB" id="A0A183TQB0"/>
<dbReference type="WBParaSite" id="SSLN_0001936301-mRNA-1">
    <property type="protein sequence ID" value="SSLN_0001936301-mRNA-1"/>
    <property type="gene ID" value="SSLN_0001936301"/>
</dbReference>
<gene>
    <name evidence="1" type="ORF">SSLN_LOCUS18655</name>
</gene>
<dbReference type="Proteomes" id="UP000275846">
    <property type="component" value="Unassembled WGS sequence"/>
</dbReference>